<dbReference type="AlphaFoldDB" id="A0A0L8GW35"/>
<name>A0A0L8GW35_OCTBM</name>
<accession>A0A0L8GW35</accession>
<reference evidence="3" key="1">
    <citation type="submission" date="2015-07" db="EMBL/GenBank/DDBJ databases">
        <title>MeaNS - Measles Nucleotide Surveillance Program.</title>
        <authorList>
            <person name="Tran T."/>
            <person name="Druce J."/>
        </authorList>
    </citation>
    <scope>NUCLEOTIDE SEQUENCE</scope>
    <source>
        <strain evidence="3">UCB-OBI-ISO-001</strain>
        <tissue evidence="3">Gonad</tissue>
    </source>
</reference>
<dbReference type="PANTHER" id="PTHR11485">
    <property type="entry name" value="TRANSFERRIN"/>
    <property type="match status" value="1"/>
</dbReference>
<dbReference type="PRINTS" id="PR00422">
    <property type="entry name" value="TRANSFERRIN"/>
</dbReference>
<dbReference type="SMART" id="SM00094">
    <property type="entry name" value="TR_FER"/>
    <property type="match status" value="1"/>
</dbReference>
<feature type="region of interest" description="Disordered" evidence="1">
    <location>
        <begin position="1"/>
        <end position="54"/>
    </location>
</feature>
<feature type="compositionally biased region" description="Low complexity" evidence="1">
    <location>
        <begin position="41"/>
        <end position="54"/>
    </location>
</feature>
<gene>
    <name evidence="3" type="ORF">OCBIM_22027355mg</name>
</gene>
<dbReference type="GO" id="GO:0005615">
    <property type="term" value="C:extracellular space"/>
    <property type="evidence" value="ECO:0007669"/>
    <property type="project" value="TreeGrafter"/>
</dbReference>
<feature type="compositionally biased region" description="Acidic residues" evidence="1">
    <location>
        <begin position="20"/>
        <end position="40"/>
    </location>
</feature>
<protein>
    <recommendedName>
        <fullName evidence="2">Transferrin-like domain-containing protein</fullName>
    </recommendedName>
</protein>
<dbReference type="STRING" id="37653.A0A0L8GW35"/>
<dbReference type="GO" id="GO:0005886">
    <property type="term" value="C:plasma membrane"/>
    <property type="evidence" value="ECO:0007669"/>
    <property type="project" value="TreeGrafter"/>
</dbReference>
<organism evidence="3">
    <name type="scientific">Octopus bimaculoides</name>
    <name type="common">California two-spotted octopus</name>
    <dbReference type="NCBI Taxonomy" id="37653"/>
    <lineage>
        <taxon>Eukaryota</taxon>
        <taxon>Metazoa</taxon>
        <taxon>Spiralia</taxon>
        <taxon>Lophotrochozoa</taxon>
        <taxon>Mollusca</taxon>
        <taxon>Cephalopoda</taxon>
        <taxon>Coleoidea</taxon>
        <taxon>Octopodiformes</taxon>
        <taxon>Octopoda</taxon>
        <taxon>Incirrata</taxon>
        <taxon>Octopodidae</taxon>
        <taxon>Octopus</taxon>
    </lineage>
</organism>
<proteinExistence type="predicted"/>
<dbReference type="PANTHER" id="PTHR11485:SF29">
    <property type="entry name" value="TRANSFERRIN 2"/>
    <property type="match status" value="1"/>
</dbReference>
<feature type="domain" description="Transferrin-like" evidence="2">
    <location>
        <begin position="1"/>
        <end position="238"/>
    </location>
</feature>
<dbReference type="SUPFAM" id="SSF53850">
    <property type="entry name" value="Periplasmic binding protein-like II"/>
    <property type="match status" value="1"/>
</dbReference>
<evidence type="ECO:0000256" key="1">
    <source>
        <dbReference type="SAM" id="MobiDB-lite"/>
    </source>
</evidence>
<dbReference type="EMBL" id="KQ420264">
    <property type="protein sequence ID" value="KOF80825.1"/>
    <property type="molecule type" value="Genomic_DNA"/>
</dbReference>
<dbReference type="GO" id="GO:0055037">
    <property type="term" value="C:recycling endosome"/>
    <property type="evidence" value="ECO:0007669"/>
    <property type="project" value="TreeGrafter"/>
</dbReference>
<dbReference type="PROSITE" id="PS51408">
    <property type="entry name" value="TRANSFERRIN_LIKE_4"/>
    <property type="match status" value="1"/>
</dbReference>
<dbReference type="InterPro" id="IPR001156">
    <property type="entry name" value="Transferrin-like_dom"/>
</dbReference>
<dbReference type="GO" id="GO:0006826">
    <property type="term" value="P:iron ion transport"/>
    <property type="evidence" value="ECO:0007669"/>
    <property type="project" value="TreeGrafter"/>
</dbReference>
<dbReference type="Pfam" id="PF00405">
    <property type="entry name" value="Transferrin"/>
    <property type="match status" value="1"/>
</dbReference>
<dbReference type="GO" id="GO:0005769">
    <property type="term" value="C:early endosome"/>
    <property type="evidence" value="ECO:0007669"/>
    <property type="project" value="TreeGrafter"/>
</dbReference>
<sequence>MTMTIIVNNNNNNNNNNNDSNDDADNDDDDDDNNNNDGDDGNNNNNNDNNNYNDDNNKKYACIPGALDKKYNPEGTSISLCEACGAEGFRKCQRNSEEQYYGANGAFRCLVESSGDVAFVPRNRRSDDYELLCKGDGRANIDDWEKCQLGKVPANAIVTGSYKDNSTIQNYWNLLNYGQEFFLSVTDGDFHMFDSGTYYNDLLFIDSAVRLMQLPEEKQNYQTYLGPNFISQIKALKQYTCMPIDGNPTQRLSPSLLLATLSFVFFFSSLL</sequence>
<feature type="compositionally biased region" description="Low complexity" evidence="1">
    <location>
        <begin position="8"/>
        <end position="19"/>
    </location>
</feature>
<dbReference type="OrthoDB" id="9981115at2759"/>
<evidence type="ECO:0000313" key="3">
    <source>
        <dbReference type="EMBL" id="KOF80825.1"/>
    </source>
</evidence>
<evidence type="ECO:0000259" key="2">
    <source>
        <dbReference type="PROSITE" id="PS51408"/>
    </source>
</evidence>
<dbReference type="Gene3D" id="3.40.190.10">
    <property type="entry name" value="Periplasmic binding protein-like II"/>
    <property type="match status" value="2"/>
</dbReference>